<keyword evidence="3" id="KW-0547">Nucleotide-binding</keyword>
<accession>A0ABU3KDW3</accession>
<dbReference type="InterPro" id="IPR003439">
    <property type="entry name" value="ABC_transporter-like_ATP-bd"/>
</dbReference>
<reference evidence="7" key="1">
    <citation type="submission" date="2023-07" db="EMBL/GenBank/DDBJ databases">
        <title>Bifidobacterium spp. in honeybee.</title>
        <authorList>
            <person name="Olofsson T."/>
        </authorList>
    </citation>
    <scope>NUCLEOTIDE SEQUENCE [LARGE SCALE GENOMIC DNA]</scope>
    <source>
        <strain evidence="7">H1HS16N</strain>
    </source>
</reference>
<dbReference type="InterPro" id="IPR003593">
    <property type="entry name" value="AAA+_ATPase"/>
</dbReference>
<dbReference type="RefSeq" id="WP_260804466.1">
    <property type="nucleotide sequence ID" value="NZ_JASTZZ010000001.1"/>
</dbReference>
<evidence type="ECO:0000256" key="3">
    <source>
        <dbReference type="ARBA" id="ARBA00022741"/>
    </source>
</evidence>
<evidence type="ECO:0000313" key="6">
    <source>
        <dbReference type="EMBL" id="MDT7508598.1"/>
    </source>
</evidence>
<dbReference type="PANTHER" id="PTHR43335:SF2">
    <property type="entry name" value="ABC TRANSPORTER, ATP-BINDING PROTEIN"/>
    <property type="match status" value="1"/>
</dbReference>
<organism evidence="6 7">
    <name type="scientific">Bifidobacterium kimbladii</name>
    <dbReference type="NCBI Taxonomy" id="1293826"/>
    <lineage>
        <taxon>Bacteria</taxon>
        <taxon>Bacillati</taxon>
        <taxon>Actinomycetota</taxon>
        <taxon>Actinomycetes</taxon>
        <taxon>Bifidobacteriales</taxon>
        <taxon>Bifidobacteriaceae</taxon>
        <taxon>Bifidobacterium</taxon>
    </lineage>
</organism>
<dbReference type="PROSITE" id="PS00211">
    <property type="entry name" value="ABC_TRANSPORTER_1"/>
    <property type="match status" value="1"/>
</dbReference>
<dbReference type="SMART" id="SM00382">
    <property type="entry name" value="AAA"/>
    <property type="match status" value="1"/>
</dbReference>
<dbReference type="CDD" id="cd03264">
    <property type="entry name" value="ABC_drug_resistance_like"/>
    <property type="match status" value="1"/>
</dbReference>
<dbReference type="Proteomes" id="UP001529481">
    <property type="component" value="Unassembled WGS sequence"/>
</dbReference>
<comment type="caution">
    <text evidence="6">The sequence shown here is derived from an EMBL/GenBank/DDBJ whole genome shotgun (WGS) entry which is preliminary data.</text>
</comment>
<dbReference type="InterPro" id="IPR017871">
    <property type="entry name" value="ABC_transporter-like_CS"/>
</dbReference>
<protein>
    <submittedName>
        <fullName evidence="6">ABC transporter ATP-binding protein</fullName>
    </submittedName>
</protein>
<keyword evidence="7" id="KW-1185">Reference proteome</keyword>
<evidence type="ECO:0000256" key="1">
    <source>
        <dbReference type="ARBA" id="ARBA00005417"/>
    </source>
</evidence>
<proteinExistence type="inferred from homology"/>
<dbReference type="EMBL" id="JASTZZ010000001">
    <property type="protein sequence ID" value="MDT7508598.1"/>
    <property type="molecule type" value="Genomic_DNA"/>
</dbReference>
<comment type="similarity">
    <text evidence="1">Belongs to the ABC transporter superfamily.</text>
</comment>
<dbReference type="PANTHER" id="PTHR43335">
    <property type="entry name" value="ABC TRANSPORTER, ATP-BINDING PROTEIN"/>
    <property type="match status" value="1"/>
</dbReference>
<keyword evidence="2" id="KW-0813">Transport</keyword>
<evidence type="ECO:0000256" key="2">
    <source>
        <dbReference type="ARBA" id="ARBA00022448"/>
    </source>
</evidence>
<dbReference type="SUPFAM" id="SSF52540">
    <property type="entry name" value="P-loop containing nucleoside triphosphate hydrolases"/>
    <property type="match status" value="1"/>
</dbReference>
<dbReference type="GO" id="GO:0005524">
    <property type="term" value="F:ATP binding"/>
    <property type="evidence" value="ECO:0007669"/>
    <property type="project" value="UniProtKB-KW"/>
</dbReference>
<evidence type="ECO:0000313" key="7">
    <source>
        <dbReference type="Proteomes" id="UP001529481"/>
    </source>
</evidence>
<dbReference type="Gene3D" id="3.40.50.300">
    <property type="entry name" value="P-loop containing nucleotide triphosphate hydrolases"/>
    <property type="match status" value="1"/>
</dbReference>
<name>A0ABU3KDW3_9BIFI</name>
<dbReference type="PROSITE" id="PS50893">
    <property type="entry name" value="ABC_TRANSPORTER_2"/>
    <property type="match status" value="1"/>
</dbReference>
<evidence type="ECO:0000259" key="5">
    <source>
        <dbReference type="PROSITE" id="PS50893"/>
    </source>
</evidence>
<evidence type="ECO:0000256" key="4">
    <source>
        <dbReference type="ARBA" id="ARBA00022840"/>
    </source>
</evidence>
<gene>
    <name evidence="6" type="ORF">QRX41_00405</name>
</gene>
<sequence length="285" mass="31793">MSFVLHLDHVSKSFRNKRVINDLSLSIGTGVHGLLAPNGAGKTTLIQMIATLIRLDSGNITWNGQDIMVMDEDYRGLLGYLPQKFGYYPDYSAEDFLMYIAALQGIGRKRAKPLAKDLLKTVGLKDQGKQKMKTLSGGMIQRVGLAQAMINDPELMILDEPTAGLDPRERVRFRNLVHALSRDRIVILSTHIVSDLETIADRVIMLKDGQICCNQSPRQISRWLEGKIFLVPADYRLGQGQLLLEDELDGDATRLRIYSPEPPSQGQAVPANLEDAFLVIYGDEE</sequence>
<feature type="domain" description="ABC transporter" evidence="5">
    <location>
        <begin position="5"/>
        <end position="233"/>
    </location>
</feature>
<keyword evidence="4 6" id="KW-0067">ATP-binding</keyword>
<dbReference type="Pfam" id="PF00005">
    <property type="entry name" value="ABC_tran"/>
    <property type="match status" value="1"/>
</dbReference>
<dbReference type="InterPro" id="IPR027417">
    <property type="entry name" value="P-loop_NTPase"/>
</dbReference>